<gene>
    <name evidence="2" type="ORF">GJ699_24910</name>
</gene>
<keyword evidence="1" id="KW-0472">Membrane</keyword>
<dbReference type="Pfam" id="PF07254">
    <property type="entry name" value="Cpta_toxin"/>
    <property type="match status" value="1"/>
</dbReference>
<keyword evidence="3" id="KW-1185">Reference proteome</keyword>
<name>A0A6I2L7Q6_9BURK</name>
<dbReference type="RefSeq" id="WP_154381430.1">
    <property type="nucleotide sequence ID" value="NZ_WKJK01000015.1"/>
</dbReference>
<keyword evidence="1" id="KW-1133">Transmembrane helix</keyword>
<keyword evidence="1" id="KW-0812">Transmembrane</keyword>
<reference evidence="2 3" key="1">
    <citation type="submission" date="2019-11" db="EMBL/GenBank/DDBJ databases">
        <title>Novel species isolated from a subtropical stream in China.</title>
        <authorList>
            <person name="Lu H."/>
        </authorList>
    </citation>
    <scope>NUCLEOTIDE SEQUENCE [LARGE SCALE GENOMIC DNA]</scope>
    <source>
        <strain evidence="2 3">FT80W</strain>
    </source>
</reference>
<evidence type="ECO:0000313" key="2">
    <source>
        <dbReference type="EMBL" id="MRW93237.1"/>
    </source>
</evidence>
<accession>A0A6I2L7Q6</accession>
<evidence type="ECO:0008006" key="4">
    <source>
        <dbReference type="Google" id="ProtNLM"/>
    </source>
</evidence>
<evidence type="ECO:0000313" key="3">
    <source>
        <dbReference type="Proteomes" id="UP000433309"/>
    </source>
</evidence>
<dbReference type="Proteomes" id="UP000433309">
    <property type="component" value="Unassembled WGS sequence"/>
</dbReference>
<dbReference type="InterPro" id="IPR009883">
    <property type="entry name" value="YgfX"/>
</dbReference>
<sequence length="141" mass="14752">MSIAVSVIVRPSLALRVAHAGLCCCVMASAAVCPGVVAPLLCLVMGMLAWLVGRPPAIARQLDISGVGRVRLAVYLHNGSTLRLLGGSTLWPRLLLLRLADDAGRAQVVLVLPDSVAPAQWRALSLACRAVARTEINTPAV</sequence>
<protein>
    <recommendedName>
        <fullName evidence="4">Toxin CptA</fullName>
    </recommendedName>
</protein>
<comment type="caution">
    <text evidence="2">The sequence shown here is derived from an EMBL/GenBank/DDBJ whole genome shotgun (WGS) entry which is preliminary data.</text>
</comment>
<proteinExistence type="predicted"/>
<organism evidence="2 3">
    <name type="scientific">Duganella guangzhouensis</name>
    <dbReference type="NCBI Taxonomy" id="2666084"/>
    <lineage>
        <taxon>Bacteria</taxon>
        <taxon>Pseudomonadati</taxon>
        <taxon>Pseudomonadota</taxon>
        <taxon>Betaproteobacteria</taxon>
        <taxon>Burkholderiales</taxon>
        <taxon>Oxalobacteraceae</taxon>
        <taxon>Telluria group</taxon>
        <taxon>Duganella</taxon>
    </lineage>
</organism>
<dbReference type="AlphaFoldDB" id="A0A6I2L7Q6"/>
<evidence type="ECO:0000256" key="1">
    <source>
        <dbReference type="SAM" id="Phobius"/>
    </source>
</evidence>
<dbReference type="EMBL" id="WKJK01000015">
    <property type="protein sequence ID" value="MRW93237.1"/>
    <property type="molecule type" value="Genomic_DNA"/>
</dbReference>
<feature type="transmembrane region" description="Helical" evidence="1">
    <location>
        <begin position="36"/>
        <end position="53"/>
    </location>
</feature>